<feature type="transmembrane region" description="Helical" evidence="1">
    <location>
        <begin position="96"/>
        <end position="117"/>
    </location>
</feature>
<keyword evidence="1" id="KW-0472">Membrane</keyword>
<evidence type="ECO:0000256" key="1">
    <source>
        <dbReference type="SAM" id="Phobius"/>
    </source>
</evidence>
<gene>
    <name evidence="2" type="ORF">ME9_01471</name>
</gene>
<proteinExistence type="predicted"/>
<dbReference type="OrthoDB" id="7923606at2"/>
<protein>
    <submittedName>
        <fullName evidence="2">Uncharacterized protein</fullName>
    </submittedName>
</protein>
<accession>A0A9P2RYZ7</accession>
<dbReference type="EMBL" id="AIMD01000049">
    <property type="protein sequence ID" value="EJF93029.1"/>
    <property type="molecule type" value="Genomic_DNA"/>
</dbReference>
<name>A0A9P2RYZ7_BARTA</name>
<evidence type="ECO:0000313" key="3">
    <source>
        <dbReference type="Proteomes" id="UP000002648"/>
    </source>
</evidence>
<organism evidence="2 3">
    <name type="scientific">Bartonella taylorii 8TBB</name>
    <dbReference type="NCBI Taxonomy" id="1094560"/>
    <lineage>
        <taxon>Bacteria</taxon>
        <taxon>Pseudomonadati</taxon>
        <taxon>Pseudomonadota</taxon>
        <taxon>Alphaproteobacteria</taxon>
        <taxon>Hyphomicrobiales</taxon>
        <taxon>Bartonellaceae</taxon>
        <taxon>Bartonella</taxon>
    </lineage>
</organism>
<keyword evidence="1" id="KW-0812">Transmembrane</keyword>
<dbReference type="AlphaFoldDB" id="A0A9P2RYZ7"/>
<dbReference type="RefSeq" id="WP_004860859.1">
    <property type="nucleotide sequence ID" value="NZ_JH725053.1"/>
</dbReference>
<comment type="caution">
    <text evidence="2">The sequence shown here is derived from an EMBL/GenBank/DDBJ whole genome shotgun (WGS) entry which is preliminary data.</text>
</comment>
<sequence length="124" mass="13730">MTKMSKKYVLNIFIMIVFFLSQIVNVNANHLRNNSQKENISISLEKQGRKKVISMATLYVPDLNYGVENKATIEGKIEKVLEPITLGTFGVAMLSGYGTAIVGMVIGWVINCITALIKSSPKHL</sequence>
<evidence type="ECO:0000313" key="2">
    <source>
        <dbReference type="EMBL" id="EJF93029.1"/>
    </source>
</evidence>
<dbReference type="Proteomes" id="UP000002648">
    <property type="component" value="Unassembled WGS sequence"/>
</dbReference>
<reference evidence="2 3" key="1">
    <citation type="submission" date="2012-03" db="EMBL/GenBank/DDBJ databases">
        <title>The Genome Sequence of Bartonella taylorii 8TBB.</title>
        <authorList>
            <consortium name="The Broad Institute Genome Sequencing Platform"/>
            <consortium name="The Broad Institute Genome Sequencing Center for Infectious Disease"/>
            <person name="Feldgarden M."/>
            <person name="Kirby J."/>
            <person name="Kosoy M."/>
            <person name="Birtles R."/>
            <person name="Probert W.S."/>
            <person name="Chiaraviglio L."/>
            <person name="Young S.K."/>
            <person name="Zeng Q."/>
            <person name="Gargeya S."/>
            <person name="Fitzgerald M."/>
            <person name="Haas B."/>
            <person name="Abouelleil A."/>
            <person name="Alvarado L."/>
            <person name="Arachchi H.M."/>
            <person name="Berlin A."/>
            <person name="Chapman S.B."/>
            <person name="Gearin G."/>
            <person name="Goldberg J."/>
            <person name="Griggs A."/>
            <person name="Gujja S."/>
            <person name="Hansen M."/>
            <person name="Heiman D."/>
            <person name="Howarth C."/>
            <person name="Larimer J."/>
            <person name="Lui A."/>
            <person name="MacDonald P.J.P."/>
            <person name="McCowen C."/>
            <person name="Montmayeur A."/>
            <person name="Murphy C."/>
            <person name="Neiman D."/>
            <person name="Pearson M."/>
            <person name="Priest M."/>
            <person name="Roberts A."/>
            <person name="Saif S."/>
            <person name="Shea T."/>
            <person name="Sisk P."/>
            <person name="Stolte C."/>
            <person name="Sykes S."/>
            <person name="Wortman J."/>
            <person name="Nusbaum C."/>
            <person name="Birren B."/>
        </authorList>
    </citation>
    <scope>NUCLEOTIDE SEQUENCE [LARGE SCALE GENOMIC DNA]</scope>
    <source>
        <strain evidence="2 3">8TBB</strain>
    </source>
</reference>
<keyword evidence="1" id="KW-1133">Transmembrane helix</keyword>
<keyword evidence="3" id="KW-1185">Reference proteome</keyword>